<name>V9QMP0_OSHV1</name>
<organismHost>
    <name type="scientific">Magallana gigas</name>
    <name type="common">Pacific oyster</name>
    <name type="synonym">Crassostrea gigas</name>
    <dbReference type="NCBI Taxonomy" id="29159"/>
</organismHost>
<reference evidence="1" key="1">
    <citation type="journal article" date="2013" name="Virus Res.">
        <title>Genome exploration of six variants of the Ostreid Herpesvirus 1 and characterization of large deletion in OsHV-1?Var specimens.</title>
        <authorList>
            <person name="Martenot C."/>
            <person name="Travaille E."/>
            <person name="Lethuillier O."/>
            <person name="Lelong C."/>
            <person name="Houssin M."/>
        </authorList>
    </citation>
    <scope>NUCLEOTIDE SEQUENCE</scope>
    <source>
        <strain evidence="1">003-ORF836</strain>
    </source>
</reference>
<organism evidence="1">
    <name type="scientific">Ostreid herpesvirus 1</name>
    <name type="common">OsHV-1</name>
    <name type="synonym">Pacific oyster herpesvirus</name>
    <dbReference type="NCBI Taxonomy" id="261939"/>
    <lineage>
        <taxon>Viruses</taxon>
        <taxon>Duplodnaviria</taxon>
        <taxon>Heunggongvirae</taxon>
        <taxon>Peploviricota</taxon>
        <taxon>Herviviricetes</taxon>
        <taxon>Herpesvirales</taxon>
        <taxon>Malacoherpesviridae</taxon>
        <taxon>Ostreavirus</taxon>
        <taxon>Ostreavirus ostreidmalaco1</taxon>
    </lineage>
</organism>
<dbReference type="EMBL" id="KF517236">
    <property type="protein sequence ID" value="AHC31244.1"/>
    <property type="molecule type" value="Genomic_DNA"/>
</dbReference>
<evidence type="ECO:0000313" key="1">
    <source>
        <dbReference type="EMBL" id="AHC31244.1"/>
    </source>
</evidence>
<sequence length="368" mass="43077">MHVSMIIFVSIFSIKYIMATKYTMRVLIPKYGKGMKTEYFYNMIKESRPNASPLKITESYGRDAHLNLYALSTSQSLMLTYGKDEFWKIIENKLGNEVNETIDLDDLYPSRYRMRFVFKDLISSDNDLYMDTKFSDKITSTKQQKKWVKESVKKTKNKLEEISHSAKLWNATIYMDILKDDNMELYDNKTVTKIKKQGKVKQLPVYCHMDKSVNQYTNEIVAKRKNPIEIVDKKDVSVAPLRFNAFMATIQQKFVTGNKKDPFWANITEEYLTSVIGESELIFPAKFKVIMELENLTDPDEDKKIESTISNTVYNREEMVNMLDILIQMLIVRLNEESHPGKIWNVKATIVGIREMYDDVKTIKHFLV</sequence>
<protein>
    <submittedName>
        <fullName evidence="1">Uncharacterized protein</fullName>
    </submittedName>
</protein>
<proteinExistence type="predicted"/>
<accession>V9QMP0</accession>
<organismHost>
    <name type="scientific">Pecten maximus</name>
    <name type="common">King scallop</name>
    <name type="synonym">Pilgrim's clam</name>
    <dbReference type="NCBI Taxonomy" id="6579"/>
</organismHost>